<keyword evidence="5 11" id="KW-0479">Metal-binding</keyword>
<evidence type="ECO:0000256" key="6">
    <source>
        <dbReference type="ARBA" id="ARBA00022771"/>
    </source>
</evidence>
<dbReference type="GO" id="GO:0005789">
    <property type="term" value="C:endoplasmic reticulum membrane"/>
    <property type="evidence" value="ECO:0007669"/>
    <property type="project" value="UniProtKB-SubCell"/>
</dbReference>
<comment type="pathway">
    <text evidence="3 11">Protein modification; protein ubiquitination.</text>
</comment>
<name>A0A7J6DKB8_CANSA</name>
<comment type="subcellular location">
    <subcellularLocation>
        <location evidence="2">Endomembrane system</location>
    </subcellularLocation>
    <subcellularLocation>
        <location evidence="11">Endoplasmic reticulum membrane</location>
        <topology evidence="11">Single-pass type IV membrane protein</topology>
    </subcellularLocation>
</comment>
<feature type="non-terminal residue" evidence="13">
    <location>
        <position position="1"/>
    </location>
</feature>
<gene>
    <name evidence="13" type="ORF">G4B88_021900</name>
</gene>
<keyword evidence="11" id="KW-0256">Endoplasmic reticulum</keyword>
<evidence type="ECO:0000256" key="7">
    <source>
        <dbReference type="ARBA" id="ARBA00022786"/>
    </source>
</evidence>
<dbReference type="PANTHER" id="PTHR12313">
    <property type="entry name" value="E3 UBIQUITIN-PROTEIN LIGASE RNF5-RELATED"/>
    <property type="match status" value="1"/>
</dbReference>
<dbReference type="GO" id="GO:0008270">
    <property type="term" value="F:zinc ion binding"/>
    <property type="evidence" value="ECO:0007669"/>
    <property type="project" value="UniProtKB-KW"/>
</dbReference>
<evidence type="ECO:0000256" key="9">
    <source>
        <dbReference type="ARBA" id="ARBA00023136"/>
    </source>
</evidence>
<dbReference type="GO" id="GO:0016567">
    <property type="term" value="P:protein ubiquitination"/>
    <property type="evidence" value="ECO:0007669"/>
    <property type="project" value="UniProtKB-UniPathway"/>
</dbReference>
<dbReference type="SUPFAM" id="SSF57850">
    <property type="entry name" value="RING/U-box"/>
    <property type="match status" value="1"/>
</dbReference>
<protein>
    <recommendedName>
        <fullName evidence="11">E3 ubiquitin-protein ligase RMA</fullName>
        <ecNumber evidence="11">2.3.2.27</ecNumber>
    </recommendedName>
    <alternativeName>
        <fullName evidence="11">Protein RING membrane-anchor</fullName>
    </alternativeName>
    <alternativeName>
        <fullName evidence="11">RING-type E3 ubiquitin transferase RMA</fullName>
    </alternativeName>
</protein>
<dbReference type="Proteomes" id="UP000583929">
    <property type="component" value="Unassembled WGS sequence"/>
</dbReference>
<keyword evidence="7 11" id="KW-0833">Ubl conjugation pathway</keyword>
<dbReference type="InterPro" id="IPR018957">
    <property type="entry name" value="Znf_C3HC4_RING-type"/>
</dbReference>
<comment type="catalytic activity">
    <reaction evidence="1 11">
        <text>S-ubiquitinyl-[E2 ubiquitin-conjugating enzyme]-L-cysteine + [acceptor protein]-L-lysine = [E2 ubiquitin-conjugating enzyme]-L-cysteine + N(6)-ubiquitinyl-[acceptor protein]-L-lysine.</text>
        <dbReference type="EC" id="2.3.2.27"/>
    </reaction>
</comment>
<evidence type="ECO:0000256" key="8">
    <source>
        <dbReference type="ARBA" id="ARBA00022833"/>
    </source>
</evidence>
<dbReference type="SMART" id="SM00184">
    <property type="entry name" value="RING"/>
    <property type="match status" value="1"/>
</dbReference>
<dbReference type="GO" id="GO:0061630">
    <property type="term" value="F:ubiquitin protein ligase activity"/>
    <property type="evidence" value="ECO:0007669"/>
    <property type="project" value="UniProtKB-UniRule"/>
</dbReference>
<evidence type="ECO:0000313" key="13">
    <source>
        <dbReference type="EMBL" id="KAF4346356.1"/>
    </source>
</evidence>
<evidence type="ECO:0000256" key="11">
    <source>
        <dbReference type="RuleBase" id="RU369090"/>
    </source>
</evidence>
<dbReference type="InterPro" id="IPR001841">
    <property type="entry name" value="Znf_RING"/>
</dbReference>
<keyword evidence="9 11" id="KW-0472">Membrane</keyword>
<dbReference type="Pfam" id="PF00097">
    <property type="entry name" value="zf-C3HC4"/>
    <property type="match status" value="1"/>
</dbReference>
<comment type="domain">
    <text evidence="11">The RING-type zinc finger domain is responsible for E3 ligase activity.</text>
</comment>
<dbReference type="InterPro" id="IPR017907">
    <property type="entry name" value="Znf_RING_CS"/>
</dbReference>
<keyword evidence="4 11" id="KW-0808">Transferase</keyword>
<feature type="transmembrane region" description="Helical" evidence="11">
    <location>
        <begin position="248"/>
        <end position="266"/>
    </location>
</feature>
<dbReference type="EC" id="2.3.2.27" evidence="11"/>
<sequence>FPSRSRKQPNKMALEEYLQDGLSQNSSVEETKSSCQKWKSFSDDLDNNPSAGFDCNICLDTVHDPVVTLCGHLYCWPCIYKWLNFESVSSENQEPQPQPQPQCPVCKAEVSQSSLVPLYGRGKTTTPSKGKAPNLGIVIPRRPLGPFCGVDSPRTTSTSPYMSNPQVYQRDYPNQNSLYRGGYTSPMLSPGSTVANLLDPNVGIFGEVVYSRVFGNSITNLYTYPNSYHLVGNASPRIRRLVMQADRSLSRISFFLFCCVVLCLLLF</sequence>
<evidence type="ECO:0000313" key="14">
    <source>
        <dbReference type="Proteomes" id="UP000583929"/>
    </source>
</evidence>
<comment type="caution">
    <text evidence="13">The sequence shown here is derived from an EMBL/GenBank/DDBJ whole genome shotgun (WGS) entry which is preliminary data.</text>
</comment>
<dbReference type="InterPro" id="IPR045103">
    <property type="entry name" value="RNF5/RNF185-like"/>
</dbReference>
<comment type="function">
    <text evidence="11">E3 ubiquitin-protein ligase.</text>
</comment>
<dbReference type="GO" id="GO:0006511">
    <property type="term" value="P:ubiquitin-dependent protein catabolic process"/>
    <property type="evidence" value="ECO:0007669"/>
    <property type="project" value="UniProtKB-UniRule"/>
</dbReference>
<keyword evidence="11" id="KW-1133">Transmembrane helix</keyword>
<keyword evidence="11" id="KW-0812">Transmembrane</keyword>
<keyword evidence="8 11" id="KW-0862">Zinc</keyword>
<reference evidence="13 14" key="1">
    <citation type="journal article" date="2020" name="bioRxiv">
        <title>Sequence and annotation of 42 cannabis genomes reveals extensive copy number variation in cannabinoid synthesis and pathogen resistance genes.</title>
        <authorList>
            <person name="Mckernan K.J."/>
            <person name="Helbert Y."/>
            <person name="Kane L.T."/>
            <person name="Ebling H."/>
            <person name="Zhang L."/>
            <person name="Liu B."/>
            <person name="Eaton Z."/>
            <person name="Mclaughlin S."/>
            <person name="Kingan S."/>
            <person name="Baybayan P."/>
            <person name="Concepcion G."/>
            <person name="Jordan M."/>
            <person name="Riva A."/>
            <person name="Barbazuk W."/>
            <person name="Harkins T."/>
        </authorList>
    </citation>
    <scope>NUCLEOTIDE SEQUENCE [LARGE SCALE GENOMIC DNA]</scope>
    <source>
        <strain evidence="14">cv. Jamaican Lion 4</strain>
        <tissue evidence="13">Leaf</tissue>
    </source>
</reference>
<evidence type="ECO:0000256" key="4">
    <source>
        <dbReference type="ARBA" id="ARBA00022679"/>
    </source>
</evidence>
<evidence type="ECO:0000259" key="12">
    <source>
        <dbReference type="PROSITE" id="PS50089"/>
    </source>
</evidence>
<dbReference type="UniPathway" id="UPA00143"/>
<keyword evidence="6 10" id="KW-0863">Zinc-finger</keyword>
<evidence type="ECO:0000256" key="5">
    <source>
        <dbReference type="ARBA" id="ARBA00022723"/>
    </source>
</evidence>
<dbReference type="EMBL" id="JAATIQ010001037">
    <property type="protein sequence ID" value="KAF4346356.1"/>
    <property type="molecule type" value="Genomic_DNA"/>
</dbReference>
<organism evidence="13 14">
    <name type="scientific">Cannabis sativa</name>
    <name type="common">Hemp</name>
    <name type="synonym">Marijuana</name>
    <dbReference type="NCBI Taxonomy" id="3483"/>
    <lineage>
        <taxon>Eukaryota</taxon>
        <taxon>Viridiplantae</taxon>
        <taxon>Streptophyta</taxon>
        <taxon>Embryophyta</taxon>
        <taxon>Tracheophyta</taxon>
        <taxon>Spermatophyta</taxon>
        <taxon>Magnoliopsida</taxon>
        <taxon>eudicotyledons</taxon>
        <taxon>Gunneridae</taxon>
        <taxon>Pentapetalae</taxon>
        <taxon>rosids</taxon>
        <taxon>fabids</taxon>
        <taxon>Rosales</taxon>
        <taxon>Cannabaceae</taxon>
        <taxon>Cannabis</taxon>
    </lineage>
</organism>
<dbReference type="PROSITE" id="PS50089">
    <property type="entry name" value="ZF_RING_2"/>
    <property type="match status" value="1"/>
</dbReference>
<feature type="domain" description="RING-type" evidence="12">
    <location>
        <begin position="55"/>
        <end position="107"/>
    </location>
</feature>
<evidence type="ECO:0000256" key="3">
    <source>
        <dbReference type="ARBA" id="ARBA00004906"/>
    </source>
</evidence>
<dbReference type="InterPro" id="IPR013083">
    <property type="entry name" value="Znf_RING/FYVE/PHD"/>
</dbReference>
<evidence type="ECO:0000256" key="1">
    <source>
        <dbReference type="ARBA" id="ARBA00000900"/>
    </source>
</evidence>
<dbReference type="AlphaFoldDB" id="A0A7J6DKB8"/>
<keyword evidence="14" id="KW-1185">Reference proteome</keyword>
<dbReference type="PROSITE" id="PS00518">
    <property type="entry name" value="ZF_RING_1"/>
    <property type="match status" value="1"/>
</dbReference>
<dbReference type="Gene3D" id="3.30.40.10">
    <property type="entry name" value="Zinc/RING finger domain, C3HC4 (zinc finger)"/>
    <property type="match status" value="1"/>
</dbReference>
<evidence type="ECO:0000256" key="10">
    <source>
        <dbReference type="PROSITE-ProRule" id="PRU00175"/>
    </source>
</evidence>
<evidence type="ECO:0000256" key="2">
    <source>
        <dbReference type="ARBA" id="ARBA00004308"/>
    </source>
</evidence>
<accession>A0A7J6DKB8</accession>
<proteinExistence type="predicted"/>